<organism evidence="3 4">
    <name type="scientific">Angustibacter luteus</name>
    <dbReference type="NCBI Taxonomy" id="658456"/>
    <lineage>
        <taxon>Bacteria</taxon>
        <taxon>Bacillati</taxon>
        <taxon>Actinomycetota</taxon>
        <taxon>Actinomycetes</taxon>
        <taxon>Kineosporiales</taxon>
        <taxon>Kineosporiaceae</taxon>
    </lineage>
</organism>
<keyword evidence="4" id="KW-1185">Reference proteome</keyword>
<evidence type="ECO:0000313" key="3">
    <source>
        <dbReference type="EMBL" id="MFC6008144.1"/>
    </source>
</evidence>
<dbReference type="PANTHER" id="PTHR22855:SF13">
    <property type="entry name" value="METHYLCROTONOYL-COA CARBOXYLASE BETA CHAIN, MITOCHONDRIAL"/>
    <property type="match status" value="1"/>
</dbReference>
<dbReference type="InterPro" id="IPR011763">
    <property type="entry name" value="COA_CT_C"/>
</dbReference>
<dbReference type="PANTHER" id="PTHR22855">
    <property type="entry name" value="ACETYL, PROPIONYL, PYRUVATE, AND GLUTACONYL CARBOXYLASE-RELATED"/>
    <property type="match status" value="1"/>
</dbReference>
<reference evidence="4" key="1">
    <citation type="journal article" date="2019" name="Int. J. Syst. Evol. Microbiol.">
        <title>The Global Catalogue of Microorganisms (GCM) 10K type strain sequencing project: providing services to taxonomists for standard genome sequencing and annotation.</title>
        <authorList>
            <consortium name="The Broad Institute Genomics Platform"/>
            <consortium name="The Broad Institute Genome Sequencing Center for Infectious Disease"/>
            <person name="Wu L."/>
            <person name="Ma J."/>
        </authorList>
    </citation>
    <scope>NUCLEOTIDE SEQUENCE [LARGE SCALE GENOMIC DNA]</scope>
    <source>
        <strain evidence="4">KACC 14249</strain>
    </source>
</reference>
<sequence>MTHPADPRVAEVRARLKAAHEASAEPTPKAAEKLAGQNKLYVRERIALLFDEGSFVEDGRYANAMAEGLPADGVVTGRGLVDGRPAIVVANDPTVKAGSWGARTVEKIVRATEAALREELPVFWFVDSAGARITDQVDLFPGRRGAGRIFHNQVALSGRVPQICCLFGPSAAGGAYIPSFTDCVIMVEGNASMYLGSPRMAEMVVGEKVSLEEMGGARMHCTVSGCGDLLAVDDTDAIEQARLLFSYLPSTWREKPPSYAGEGPASPLDATVVPEVESQPFDVHDVIDGIVDDDSFFEVKPLFAAELVTGFGRLDGETVGIVANNSMVRGGVLFADSADKAARFIWWCDAFNVPLIYLADVPGFMIGSEVERGGIIRHGAKMVSAVSEATVPQVSVVVRKAYGAGLYAMAGPGFGPDACIALPTARIAVMGPDAAVNAVYANKIAAIEDEDERAQFVADRRREYEEDVDLERLVSDLVLDGVVEPEDLREELRQRLRYATNRDRSFTSRRRGVPPV</sequence>
<dbReference type="RefSeq" id="WP_345715163.1">
    <property type="nucleotide sequence ID" value="NZ_BAABFP010000002.1"/>
</dbReference>
<name>A0ABW1JFQ7_9ACTN</name>
<comment type="caution">
    <text evidence="3">The sequence shown here is derived from an EMBL/GenBank/DDBJ whole genome shotgun (WGS) entry which is preliminary data.</text>
</comment>
<accession>A0ABW1JFQ7</accession>
<dbReference type="SUPFAM" id="SSF52096">
    <property type="entry name" value="ClpP/crotonase"/>
    <property type="match status" value="2"/>
</dbReference>
<evidence type="ECO:0000313" key="4">
    <source>
        <dbReference type="Proteomes" id="UP001596189"/>
    </source>
</evidence>
<dbReference type="Gene3D" id="3.90.226.10">
    <property type="entry name" value="2-enoyl-CoA Hydratase, Chain A, domain 1"/>
    <property type="match status" value="2"/>
</dbReference>
<dbReference type="EC" id="6.-.-.-" evidence="3"/>
<dbReference type="PROSITE" id="PS50980">
    <property type="entry name" value="COA_CT_NTER"/>
    <property type="match status" value="1"/>
</dbReference>
<dbReference type="GO" id="GO:0016874">
    <property type="term" value="F:ligase activity"/>
    <property type="evidence" value="ECO:0007669"/>
    <property type="project" value="UniProtKB-KW"/>
</dbReference>
<dbReference type="Pfam" id="PF01039">
    <property type="entry name" value="Carboxyl_trans"/>
    <property type="match status" value="1"/>
</dbReference>
<protein>
    <submittedName>
        <fullName evidence="3">Acyl-CoA carboxylase subunit beta</fullName>
        <ecNumber evidence="3">6.-.-.-</ecNumber>
    </submittedName>
</protein>
<feature type="domain" description="CoA carboxyltransferase N-terminal" evidence="1">
    <location>
        <begin position="5"/>
        <end position="260"/>
    </location>
</feature>
<dbReference type="InterPro" id="IPR045190">
    <property type="entry name" value="MCCB/AccD1-like"/>
</dbReference>
<dbReference type="Proteomes" id="UP001596189">
    <property type="component" value="Unassembled WGS sequence"/>
</dbReference>
<dbReference type="InterPro" id="IPR011762">
    <property type="entry name" value="COA_CT_N"/>
</dbReference>
<feature type="domain" description="CoA carboxyltransferase C-terminal" evidence="2">
    <location>
        <begin position="267"/>
        <end position="511"/>
    </location>
</feature>
<evidence type="ECO:0000259" key="2">
    <source>
        <dbReference type="PROSITE" id="PS50989"/>
    </source>
</evidence>
<dbReference type="PROSITE" id="PS50989">
    <property type="entry name" value="COA_CT_CTER"/>
    <property type="match status" value="1"/>
</dbReference>
<keyword evidence="3" id="KW-0436">Ligase</keyword>
<evidence type="ECO:0000259" key="1">
    <source>
        <dbReference type="PROSITE" id="PS50980"/>
    </source>
</evidence>
<dbReference type="EMBL" id="JBHSRD010000004">
    <property type="protein sequence ID" value="MFC6008144.1"/>
    <property type="molecule type" value="Genomic_DNA"/>
</dbReference>
<gene>
    <name evidence="3" type="ORF">ACFQDO_13495</name>
</gene>
<dbReference type="InterPro" id="IPR034733">
    <property type="entry name" value="AcCoA_carboxyl_beta"/>
</dbReference>
<proteinExistence type="predicted"/>
<dbReference type="InterPro" id="IPR029045">
    <property type="entry name" value="ClpP/crotonase-like_dom_sf"/>
</dbReference>